<dbReference type="Proteomes" id="UP001139354">
    <property type="component" value="Unassembled WGS sequence"/>
</dbReference>
<organism evidence="5 6">
    <name type="scientific">Microbacterium allomyrinae</name>
    <dbReference type="NCBI Taxonomy" id="2830666"/>
    <lineage>
        <taxon>Bacteria</taxon>
        <taxon>Bacillati</taxon>
        <taxon>Actinomycetota</taxon>
        <taxon>Actinomycetes</taxon>
        <taxon>Micrococcales</taxon>
        <taxon>Microbacteriaceae</taxon>
        <taxon>Microbacterium</taxon>
    </lineage>
</organism>
<dbReference type="PANTHER" id="PTHR33204:SF18">
    <property type="entry name" value="TRANSCRIPTIONAL REGULATORY PROTEIN"/>
    <property type="match status" value="1"/>
</dbReference>
<evidence type="ECO:0000313" key="6">
    <source>
        <dbReference type="Proteomes" id="UP001139354"/>
    </source>
</evidence>
<dbReference type="InterPro" id="IPR036390">
    <property type="entry name" value="WH_DNA-bd_sf"/>
</dbReference>
<dbReference type="Pfam" id="PF01638">
    <property type="entry name" value="HxlR"/>
    <property type="match status" value="1"/>
</dbReference>
<comment type="caution">
    <text evidence="5">The sequence shown here is derived from an EMBL/GenBank/DDBJ whole genome shotgun (WGS) entry which is preliminary data.</text>
</comment>
<dbReference type="RefSeq" id="WP_229385677.1">
    <property type="nucleotide sequence ID" value="NZ_JAGTTN010000006.1"/>
</dbReference>
<keyword evidence="2" id="KW-0238">DNA-binding</keyword>
<dbReference type="InterPro" id="IPR002577">
    <property type="entry name" value="HTH_HxlR"/>
</dbReference>
<proteinExistence type="predicted"/>
<dbReference type="GO" id="GO:0003677">
    <property type="term" value="F:DNA binding"/>
    <property type="evidence" value="ECO:0007669"/>
    <property type="project" value="UniProtKB-KW"/>
</dbReference>
<evidence type="ECO:0000259" key="4">
    <source>
        <dbReference type="PROSITE" id="PS51118"/>
    </source>
</evidence>
<protein>
    <submittedName>
        <fullName evidence="5">Helix-turn-helix transcriptional regulator</fullName>
    </submittedName>
</protein>
<evidence type="ECO:0000313" key="5">
    <source>
        <dbReference type="EMBL" id="MCC2033673.1"/>
    </source>
</evidence>
<dbReference type="EMBL" id="JAGTTN010000006">
    <property type="protein sequence ID" value="MCC2033673.1"/>
    <property type="molecule type" value="Genomic_DNA"/>
</dbReference>
<evidence type="ECO:0000256" key="2">
    <source>
        <dbReference type="ARBA" id="ARBA00023125"/>
    </source>
</evidence>
<keyword evidence="1" id="KW-0805">Transcription regulation</keyword>
<dbReference type="PROSITE" id="PS51118">
    <property type="entry name" value="HTH_HXLR"/>
    <property type="match status" value="1"/>
</dbReference>
<evidence type="ECO:0000256" key="1">
    <source>
        <dbReference type="ARBA" id="ARBA00023015"/>
    </source>
</evidence>
<feature type="domain" description="HTH hxlR-type" evidence="4">
    <location>
        <begin position="15"/>
        <end position="113"/>
    </location>
</feature>
<dbReference type="SUPFAM" id="SSF46785">
    <property type="entry name" value="Winged helix' DNA-binding domain"/>
    <property type="match status" value="1"/>
</dbReference>
<reference evidence="5" key="1">
    <citation type="submission" date="2021-04" db="EMBL/GenBank/DDBJ databases">
        <title>Microbacterium tenobrionis sp. nov. and Microbacterium allomyrinae sp. nov., isolated from larvae of Tenobrio molitor and Allomyrina dichotoma, respectively.</title>
        <authorList>
            <person name="Lee S.D."/>
        </authorList>
    </citation>
    <scope>NUCLEOTIDE SEQUENCE</scope>
    <source>
        <strain evidence="5">BWT-G7</strain>
    </source>
</reference>
<evidence type="ECO:0000256" key="3">
    <source>
        <dbReference type="ARBA" id="ARBA00023163"/>
    </source>
</evidence>
<dbReference type="AlphaFoldDB" id="A0A9X1S4Z0"/>
<gene>
    <name evidence="5" type="ORF">KEC57_15925</name>
</gene>
<sequence>MTEIAADRNVLALTCPSRVIFARIGDRWTMFIVLALADRTMRFTELKNSIGPVAPKVLTETLRALEDDGLVARDSFPDSPPRVEYSLTDLGRSLLEPIAAMRAWAERHVPEVLASRERALD</sequence>
<dbReference type="PANTHER" id="PTHR33204">
    <property type="entry name" value="TRANSCRIPTIONAL REGULATOR, MARR FAMILY"/>
    <property type="match status" value="1"/>
</dbReference>
<accession>A0A9X1S4Z0</accession>
<dbReference type="Gene3D" id="1.10.10.10">
    <property type="entry name" value="Winged helix-like DNA-binding domain superfamily/Winged helix DNA-binding domain"/>
    <property type="match status" value="1"/>
</dbReference>
<dbReference type="InterPro" id="IPR036388">
    <property type="entry name" value="WH-like_DNA-bd_sf"/>
</dbReference>
<name>A0A9X1S4Z0_9MICO</name>
<keyword evidence="3" id="KW-0804">Transcription</keyword>
<keyword evidence="6" id="KW-1185">Reference proteome</keyword>